<organism evidence="1 2">
    <name type="scientific">Patagioenas fasciata monilis</name>
    <dbReference type="NCBI Taxonomy" id="372326"/>
    <lineage>
        <taxon>Eukaryota</taxon>
        <taxon>Metazoa</taxon>
        <taxon>Chordata</taxon>
        <taxon>Craniata</taxon>
        <taxon>Vertebrata</taxon>
        <taxon>Euteleostomi</taxon>
        <taxon>Archelosauria</taxon>
        <taxon>Archosauria</taxon>
        <taxon>Dinosauria</taxon>
        <taxon>Saurischia</taxon>
        <taxon>Theropoda</taxon>
        <taxon>Coelurosauria</taxon>
        <taxon>Aves</taxon>
        <taxon>Neognathae</taxon>
        <taxon>Neoaves</taxon>
        <taxon>Columbimorphae</taxon>
        <taxon>Columbiformes</taxon>
        <taxon>Columbidae</taxon>
        <taxon>Patagioenas</taxon>
    </lineage>
</organism>
<proteinExistence type="predicted"/>
<dbReference type="Proteomes" id="UP000190648">
    <property type="component" value="Unassembled WGS sequence"/>
</dbReference>
<gene>
    <name evidence="1" type="ORF">AV530_017539</name>
</gene>
<sequence length="87" mass="9782">MLGSSSPLCSNESVSLANRFWLPPGKCKGYLQSSLSSVLMKSRQELSCMARVQKVTSDQRPLSSEPRLDWRLRHLPTGSDSWQEQLS</sequence>
<name>A0A1V4JCV3_PATFA</name>
<dbReference type="AlphaFoldDB" id="A0A1V4JCV3"/>
<evidence type="ECO:0000313" key="1">
    <source>
        <dbReference type="EMBL" id="OPJ69904.1"/>
    </source>
</evidence>
<keyword evidence="2" id="KW-1185">Reference proteome</keyword>
<evidence type="ECO:0000313" key="2">
    <source>
        <dbReference type="Proteomes" id="UP000190648"/>
    </source>
</evidence>
<accession>A0A1V4JCV3</accession>
<comment type="caution">
    <text evidence="1">The sequence shown here is derived from an EMBL/GenBank/DDBJ whole genome shotgun (WGS) entry which is preliminary data.</text>
</comment>
<protein>
    <submittedName>
        <fullName evidence="1">Uncharacterized protein</fullName>
    </submittedName>
</protein>
<dbReference type="EMBL" id="LSYS01008051">
    <property type="protein sequence ID" value="OPJ69904.1"/>
    <property type="molecule type" value="Genomic_DNA"/>
</dbReference>
<reference evidence="1 2" key="1">
    <citation type="submission" date="2016-02" db="EMBL/GenBank/DDBJ databases">
        <title>Band-tailed pigeon sequencing and assembly.</title>
        <authorList>
            <person name="Soares A.E."/>
            <person name="Novak B.J."/>
            <person name="Rice E.S."/>
            <person name="O'Connell B."/>
            <person name="Chang D."/>
            <person name="Weber S."/>
            <person name="Shapiro B."/>
        </authorList>
    </citation>
    <scope>NUCLEOTIDE SEQUENCE [LARGE SCALE GENOMIC DNA]</scope>
    <source>
        <strain evidence="1">BTP2013</strain>
        <tissue evidence="1">Blood</tissue>
    </source>
</reference>